<keyword evidence="5" id="KW-0949">S-adenosyl-L-methionine</keyword>
<organism evidence="6 7">
    <name type="scientific">Candidatus Portnoybacteria bacterium CG_4_9_14_3_um_filter_43_11</name>
    <dbReference type="NCBI Taxonomy" id="1974805"/>
    <lineage>
        <taxon>Bacteria</taxon>
        <taxon>Candidatus Portnoyibacteriota</taxon>
    </lineage>
</organism>
<sequence>GFSSWQIEASGRGFSFQKDEPLDMRLDTWALMTAKQIVNSWPKEKLAEIFRENGEERYALRIADLIYQSRRRKEIETTSQLVEIIRKAVPFAYQRRKIPRSGKPQGGKHFATKTFQALRIAVNDELGNLEKALPQALELLEKGGRLAVISFQSLEDRLAKNFLREEKRKNTLKILTPKPVRPSLEEIRENPRSRSAKMRSAVKI</sequence>
<dbReference type="Pfam" id="PF01795">
    <property type="entry name" value="Methyltransf_5"/>
    <property type="match status" value="1"/>
</dbReference>
<dbReference type="GO" id="GO:0005737">
    <property type="term" value="C:cytoplasm"/>
    <property type="evidence" value="ECO:0007669"/>
    <property type="project" value="TreeGrafter"/>
</dbReference>
<evidence type="ECO:0000256" key="5">
    <source>
        <dbReference type="ARBA" id="ARBA00022691"/>
    </source>
</evidence>
<evidence type="ECO:0000256" key="2">
    <source>
        <dbReference type="ARBA" id="ARBA00022552"/>
    </source>
</evidence>
<dbReference type="InterPro" id="IPR002903">
    <property type="entry name" value="RsmH"/>
</dbReference>
<name>A0A2M7YME2_9BACT</name>
<accession>A0A2M7YME2</accession>
<proteinExistence type="inferred from homology"/>
<gene>
    <name evidence="6" type="primary">mraW</name>
    <name evidence="6" type="ORF">CO160_00080</name>
</gene>
<evidence type="ECO:0000256" key="1">
    <source>
        <dbReference type="ARBA" id="ARBA00010396"/>
    </source>
</evidence>
<reference evidence="7" key="1">
    <citation type="submission" date="2017-09" db="EMBL/GenBank/DDBJ databases">
        <title>Depth-based differentiation of microbial function through sediment-hosted aquifers and enrichment of novel symbionts in the deep terrestrial subsurface.</title>
        <authorList>
            <person name="Probst A.J."/>
            <person name="Ladd B."/>
            <person name="Jarett J.K."/>
            <person name="Geller-Mcgrath D.E."/>
            <person name="Sieber C.M.K."/>
            <person name="Emerson J.B."/>
            <person name="Anantharaman K."/>
            <person name="Thomas B.C."/>
            <person name="Malmstrom R."/>
            <person name="Stieglmeier M."/>
            <person name="Klingl A."/>
            <person name="Woyke T."/>
            <person name="Ryan C.M."/>
            <person name="Banfield J.F."/>
        </authorList>
    </citation>
    <scope>NUCLEOTIDE SEQUENCE [LARGE SCALE GENOMIC DNA]</scope>
</reference>
<keyword evidence="2" id="KW-0698">rRNA processing</keyword>
<dbReference type="SUPFAM" id="SSF81799">
    <property type="entry name" value="Putative methyltransferase TM0872, insert domain"/>
    <property type="match status" value="1"/>
</dbReference>
<protein>
    <submittedName>
        <fullName evidence="6">16S rRNA (Cytosine(1402)-N(4))-methyltransferase</fullName>
    </submittedName>
</protein>
<dbReference type="PANTHER" id="PTHR11265:SF0">
    <property type="entry name" value="12S RRNA N4-METHYLCYTIDINE METHYLTRANSFERASE"/>
    <property type="match status" value="1"/>
</dbReference>
<dbReference type="GO" id="GO:0070475">
    <property type="term" value="P:rRNA base methylation"/>
    <property type="evidence" value="ECO:0007669"/>
    <property type="project" value="TreeGrafter"/>
</dbReference>
<comment type="caution">
    <text evidence="6">The sequence shown here is derived from an EMBL/GenBank/DDBJ whole genome shotgun (WGS) entry which is preliminary data.</text>
</comment>
<evidence type="ECO:0000313" key="6">
    <source>
        <dbReference type="EMBL" id="PJA64161.1"/>
    </source>
</evidence>
<keyword evidence="3 6" id="KW-0489">Methyltransferase</keyword>
<dbReference type="InterPro" id="IPR029063">
    <property type="entry name" value="SAM-dependent_MTases_sf"/>
</dbReference>
<evidence type="ECO:0000256" key="3">
    <source>
        <dbReference type="ARBA" id="ARBA00022603"/>
    </source>
</evidence>
<dbReference type="InterPro" id="IPR023397">
    <property type="entry name" value="SAM-dep_MeTrfase_MraW_recog"/>
</dbReference>
<dbReference type="PANTHER" id="PTHR11265">
    <property type="entry name" value="S-ADENOSYL-METHYLTRANSFERASE MRAW"/>
    <property type="match status" value="1"/>
</dbReference>
<dbReference type="GO" id="GO:0071424">
    <property type="term" value="F:rRNA (cytosine-N4-)-methyltransferase activity"/>
    <property type="evidence" value="ECO:0007669"/>
    <property type="project" value="TreeGrafter"/>
</dbReference>
<evidence type="ECO:0000256" key="4">
    <source>
        <dbReference type="ARBA" id="ARBA00022679"/>
    </source>
</evidence>
<dbReference type="AlphaFoldDB" id="A0A2M7YME2"/>
<dbReference type="NCBIfam" id="TIGR00006">
    <property type="entry name" value="16S rRNA (cytosine(1402)-N(4))-methyltransferase RsmH"/>
    <property type="match status" value="1"/>
</dbReference>
<dbReference type="SUPFAM" id="SSF53335">
    <property type="entry name" value="S-adenosyl-L-methionine-dependent methyltransferases"/>
    <property type="match status" value="1"/>
</dbReference>
<comment type="similarity">
    <text evidence="1">Belongs to the methyltransferase superfamily. RsmH family.</text>
</comment>
<dbReference type="Proteomes" id="UP000230941">
    <property type="component" value="Unassembled WGS sequence"/>
</dbReference>
<feature type="non-terminal residue" evidence="6">
    <location>
        <position position="1"/>
    </location>
</feature>
<keyword evidence="4 6" id="KW-0808">Transferase</keyword>
<evidence type="ECO:0000313" key="7">
    <source>
        <dbReference type="Proteomes" id="UP000230941"/>
    </source>
</evidence>
<dbReference type="Gene3D" id="3.40.50.150">
    <property type="entry name" value="Vaccinia Virus protein VP39"/>
    <property type="match status" value="1"/>
</dbReference>
<dbReference type="EMBL" id="PFWG01000002">
    <property type="protein sequence ID" value="PJA64161.1"/>
    <property type="molecule type" value="Genomic_DNA"/>
</dbReference>